<evidence type="ECO:0000313" key="3">
    <source>
        <dbReference type="EMBL" id="SDD20805.1"/>
    </source>
</evidence>
<dbReference type="Proteomes" id="UP000199072">
    <property type="component" value="Unassembled WGS sequence"/>
</dbReference>
<sequence length="272" mass="29640">MIKKQYLKELAIPATQQRNGSTNTLKDVMKIQSWLNLYAMVHPSSGTATGIDGDFGPATELAVKHFQAAKGLSQTGVVDLALFKVLSQPMANAFTGVAAGTDLRTILVNTAIQHLNNAPFELTIKGQSNSGPWVRAYMDGMEGTPWFWCMGFVQAIFDQAASQLGKDFRKLMPLSYSCDTVATSAIQKGILSRYTAVRNNPAVVKPGDIFLLEKTTNDWEHTGIITAIHGDIFETIEGNTNNDGSSNGNGVYKRVRNYRTSKLDVMSIASLV</sequence>
<dbReference type="AlphaFoldDB" id="A0A1G6SXI9"/>
<feature type="domain" description="Peptidoglycan binding-like" evidence="1">
    <location>
        <begin position="26"/>
        <end position="86"/>
    </location>
</feature>
<accession>A0A1G6SXI9</accession>
<evidence type="ECO:0000259" key="2">
    <source>
        <dbReference type="Pfam" id="PF05257"/>
    </source>
</evidence>
<dbReference type="RefSeq" id="WP_091142325.1">
    <property type="nucleotide sequence ID" value="NZ_FNAI01000001.1"/>
</dbReference>
<dbReference type="SUPFAM" id="SSF47090">
    <property type="entry name" value="PGBD-like"/>
    <property type="match status" value="1"/>
</dbReference>
<keyword evidence="4" id="KW-1185">Reference proteome</keyword>
<name>A0A1G6SXI9_9SPHI</name>
<organism evidence="3 4">
    <name type="scientific">Mucilaginibacter pineti</name>
    <dbReference type="NCBI Taxonomy" id="1391627"/>
    <lineage>
        <taxon>Bacteria</taxon>
        <taxon>Pseudomonadati</taxon>
        <taxon>Bacteroidota</taxon>
        <taxon>Sphingobacteriia</taxon>
        <taxon>Sphingobacteriales</taxon>
        <taxon>Sphingobacteriaceae</taxon>
        <taxon>Mucilaginibacter</taxon>
    </lineage>
</organism>
<dbReference type="EMBL" id="FNAI01000001">
    <property type="protein sequence ID" value="SDD20805.1"/>
    <property type="molecule type" value="Genomic_DNA"/>
</dbReference>
<dbReference type="Gene3D" id="1.10.101.10">
    <property type="entry name" value="PGBD-like superfamily/PGBD"/>
    <property type="match status" value="1"/>
</dbReference>
<dbReference type="InterPro" id="IPR007921">
    <property type="entry name" value="CHAP_dom"/>
</dbReference>
<dbReference type="Pfam" id="PF01471">
    <property type="entry name" value="PG_binding_1"/>
    <property type="match status" value="1"/>
</dbReference>
<dbReference type="STRING" id="1391627.SAMN05216464_10167"/>
<dbReference type="InterPro" id="IPR036365">
    <property type="entry name" value="PGBD-like_sf"/>
</dbReference>
<dbReference type="InterPro" id="IPR002477">
    <property type="entry name" value="Peptidoglycan-bd-like"/>
</dbReference>
<evidence type="ECO:0000259" key="1">
    <source>
        <dbReference type="Pfam" id="PF01471"/>
    </source>
</evidence>
<gene>
    <name evidence="3" type="ORF">SAMN05216464_10167</name>
</gene>
<dbReference type="OrthoDB" id="9812621at2"/>
<proteinExistence type="predicted"/>
<feature type="domain" description="Peptidase C51" evidence="2">
    <location>
        <begin position="143"/>
        <end position="239"/>
    </location>
</feature>
<protein>
    <submittedName>
        <fullName evidence="3">CHAP domain-containing protein</fullName>
    </submittedName>
</protein>
<reference evidence="3 4" key="1">
    <citation type="submission" date="2016-10" db="EMBL/GenBank/DDBJ databases">
        <authorList>
            <person name="de Groot N.N."/>
        </authorList>
    </citation>
    <scope>NUCLEOTIDE SEQUENCE [LARGE SCALE GENOMIC DNA]</scope>
    <source>
        <strain evidence="3 4">47C3B</strain>
    </source>
</reference>
<dbReference type="InterPro" id="IPR036366">
    <property type="entry name" value="PGBDSf"/>
</dbReference>
<dbReference type="Pfam" id="PF05257">
    <property type="entry name" value="CHAP"/>
    <property type="match status" value="1"/>
</dbReference>
<evidence type="ECO:0000313" key="4">
    <source>
        <dbReference type="Proteomes" id="UP000199072"/>
    </source>
</evidence>